<dbReference type="AlphaFoldDB" id="A0A8U0A948"/>
<keyword evidence="1" id="KW-0472">Membrane</keyword>
<keyword evidence="1" id="KW-0812">Transmembrane</keyword>
<feature type="transmembrane region" description="Helical" evidence="1">
    <location>
        <begin position="52"/>
        <end position="72"/>
    </location>
</feature>
<sequence>MNNTNDTKVTTKNGSLVKTIGGYEISVLSLAWSGFWIGILIAFILIRHPRHIPTILVVLGATGLLIIEPINAVWRYPYYRIAFGVFLVFPGLYAIATAGLRVSVALIILGGAFILGTEMTALLRDD</sequence>
<evidence type="ECO:0000313" key="2">
    <source>
        <dbReference type="EMBL" id="UPM45356.1"/>
    </source>
</evidence>
<gene>
    <name evidence="2" type="ORF">MW046_18975</name>
</gene>
<dbReference type="GeneID" id="71930176"/>
<keyword evidence="3" id="KW-1185">Reference proteome</keyword>
<dbReference type="Proteomes" id="UP000831768">
    <property type="component" value="Plasmid unnamed4"/>
</dbReference>
<feature type="transmembrane region" description="Helical" evidence="1">
    <location>
        <begin position="20"/>
        <end position="45"/>
    </location>
</feature>
<evidence type="ECO:0000256" key="1">
    <source>
        <dbReference type="SAM" id="Phobius"/>
    </source>
</evidence>
<keyword evidence="2" id="KW-0614">Plasmid</keyword>
<accession>A0A8U0A948</accession>
<name>A0A8U0A948_9EURY</name>
<dbReference type="EMBL" id="CP096023">
    <property type="protein sequence ID" value="UPM45356.1"/>
    <property type="molecule type" value="Genomic_DNA"/>
</dbReference>
<feature type="transmembrane region" description="Helical" evidence="1">
    <location>
        <begin position="78"/>
        <end position="96"/>
    </location>
</feature>
<reference evidence="2" key="1">
    <citation type="submission" date="2022-04" db="EMBL/GenBank/DDBJ databases">
        <title>Halocatena sp. nov., isolated from a salt lake.</title>
        <authorList>
            <person name="Cui H.-L."/>
        </authorList>
    </citation>
    <scope>NUCLEOTIDE SEQUENCE</scope>
    <source>
        <strain evidence="2">AD-1</strain>
        <plasmid evidence="2">unnamed4</plasmid>
    </source>
</reference>
<evidence type="ECO:0000313" key="3">
    <source>
        <dbReference type="Proteomes" id="UP000831768"/>
    </source>
</evidence>
<protein>
    <submittedName>
        <fullName evidence="2">Uncharacterized protein</fullName>
    </submittedName>
</protein>
<geneLocation type="plasmid" evidence="2 3">
    <name>unnamed4</name>
</geneLocation>
<dbReference type="KEGG" id="haad:MW046_18975"/>
<dbReference type="RefSeq" id="WP_247996005.1">
    <property type="nucleotide sequence ID" value="NZ_CP096023.1"/>
</dbReference>
<organism evidence="2 3">
    <name type="scientific">Halocatena salina</name>
    <dbReference type="NCBI Taxonomy" id="2934340"/>
    <lineage>
        <taxon>Archaea</taxon>
        <taxon>Methanobacteriati</taxon>
        <taxon>Methanobacteriota</taxon>
        <taxon>Stenosarchaea group</taxon>
        <taxon>Halobacteria</taxon>
        <taxon>Halobacteriales</taxon>
        <taxon>Natronomonadaceae</taxon>
        <taxon>Halocatena</taxon>
    </lineage>
</organism>
<keyword evidence="1" id="KW-1133">Transmembrane helix</keyword>
<proteinExistence type="predicted"/>
<feature type="transmembrane region" description="Helical" evidence="1">
    <location>
        <begin position="103"/>
        <end position="123"/>
    </location>
</feature>